<accession>A0A151AF29</accession>
<dbReference type="HAMAP" id="MF_01328_A">
    <property type="entry name" value="Ribosomal_uL4_A"/>
    <property type="match status" value="1"/>
</dbReference>
<dbReference type="EMBL" id="LTAZ01000004">
    <property type="protein sequence ID" value="KYH26269.1"/>
    <property type="molecule type" value="Genomic_DNA"/>
</dbReference>
<reference evidence="9 10" key="1">
    <citation type="submission" date="2016-02" db="EMBL/GenBank/DDBJ databases">
        <title>Genome sequence of Halalkalicoccus paucihalophilus DSM 24557.</title>
        <authorList>
            <person name="Poehlein A."/>
            <person name="Daniel R."/>
        </authorList>
    </citation>
    <scope>NUCLEOTIDE SEQUENCE [LARGE SCALE GENOMIC DNA]</scope>
    <source>
        <strain evidence="9 10">DSM 24557</strain>
    </source>
</reference>
<dbReference type="GO" id="GO:0006412">
    <property type="term" value="P:translation"/>
    <property type="evidence" value="ECO:0007669"/>
    <property type="project" value="UniProtKB-UniRule"/>
</dbReference>
<proteinExistence type="inferred from homology"/>
<dbReference type="InterPro" id="IPR002136">
    <property type="entry name" value="Ribosomal_uL4"/>
</dbReference>
<dbReference type="GO" id="GO:1990904">
    <property type="term" value="C:ribonucleoprotein complex"/>
    <property type="evidence" value="ECO:0007669"/>
    <property type="project" value="UniProtKB-KW"/>
</dbReference>
<dbReference type="PATRIC" id="fig|1008153.3.peg.1375"/>
<dbReference type="SUPFAM" id="SSF52166">
    <property type="entry name" value="Ribosomal protein L4"/>
    <property type="match status" value="1"/>
</dbReference>
<evidence type="ECO:0000256" key="1">
    <source>
        <dbReference type="ARBA" id="ARBA00010528"/>
    </source>
</evidence>
<keyword evidence="6 7" id="KW-0687">Ribonucleoprotein</keyword>
<evidence type="ECO:0000256" key="8">
    <source>
        <dbReference type="SAM" id="MobiDB-lite"/>
    </source>
</evidence>
<dbReference type="Pfam" id="PF00573">
    <property type="entry name" value="Ribosomal_L4"/>
    <property type="match status" value="1"/>
</dbReference>
<comment type="caution">
    <text evidence="9">The sequence shown here is derived from an EMBL/GenBank/DDBJ whole genome shotgun (WGS) entry which is preliminary data.</text>
</comment>
<comment type="function">
    <text evidence="7">One of the primary rRNA binding proteins, this protein initially binds near the 5'-end of the 23S rRNA. It is important during the early stages of 50S assembly. It makes multiple contacts with different domains of the 23S rRNA in the assembled 50S subunit and ribosome.</text>
</comment>
<dbReference type="PANTHER" id="PTHR19431">
    <property type="entry name" value="60S RIBOSOMAL PROTEIN L4"/>
    <property type="match status" value="1"/>
</dbReference>
<evidence type="ECO:0000313" key="10">
    <source>
        <dbReference type="Proteomes" id="UP000075321"/>
    </source>
</evidence>
<evidence type="ECO:0000256" key="7">
    <source>
        <dbReference type="HAMAP-Rule" id="MF_01328"/>
    </source>
</evidence>
<dbReference type="NCBIfam" id="TIGR03672">
    <property type="entry name" value="rpl4p_arch"/>
    <property type="match status" value="1"/>
</dbReference>
<evidence type="ECO:0000313" key="9">
    <source>
        <dbReference type="EMBL" id="KYH26269.1"/>
    </source>
</evidence>
<dbReference type="GO" id="GO:0005840">
    <property type="term" value="C:ribosome"/>
    <property type="evidence" value="ECO:0007669"/>
    <property type="project" value="UniProtKB-KW"/>
</dbReference>
<comment type="similarity">
    <text evidence="1 7">Belongs to the universal ribosomal protein uL4 family.</text>
</comment>
<dbReference type="PROSITE" id="PS00939">
    <property type="entry name" value="RIBOSOMAL_L1E"/>
    <property type="match status" value="1"/>
</dbReference>
<feature type="region of interest" description="Disordered" evidence="8">
    <location>
        <begin position="47"/>
        <end position="105"/>
    </location>
</feature>
<comment type="subunit">
    <text evidence="2 7">Part of the 50S ribosomal subunit.</text>
</comment>
<dbReference type="InterPro" id="IPR013000">
    <property type="entry name" value="Ribosomal_uL4_euk/arc_CS"/>
</dbReference>
<evidence type="ECO:0000256" key="2">
    <source>
        <dbReference type="ARBA" id="ARBA00011838"/>
    </source>
</evidence>
<keyword evidence="5 7" id="KW-0689">Ribosomal protein</keyword>
<protein>
    <recommendedName>
        <fullName evidence="7">Large ribosomal subunit protein uL4</fullName>
    </recommendedName>
</protein>
<dbReference type="InterPro" id="IPR023574">
    <property type="entry name" value="Ribosomal_uL4_dom_sf"/>
</dbReference>
<keyword evidence="4 7" id="KW-0694">RNA-binding</keyword>
<dbReference type="GO" id="GO:0019843">
    <property type="term" value="F:rRNA binding"/>
    <property type="evidence" value="ECO:0007669"/>
    <property type="project" value="UniProtKB-UniRule"/>
</dbReference>
<name>A0A151AF29_9EURY</name>
<keyword evidence="10" id="KW-1185">Reference proteome</keyword>
<gene>
    <name evidence="7 9" type="primary">rpl4</name>
    <name evidence="9" type="ORF">HAPAU_13650</name>
</gene>
<dbReference type="Gene3D" id="3.40.1370.10">
    <property type="match status" value="1"/>
</dbReference>
<sequence length="250" mass="26930">MNANTLDLDGTEAGEIDLPAVFETTYRPDLIKRAVLAAQANRQQDYGADPFAGKRTSAESLGTGRGMARVPRSNGQGKRVPQAVGGRRAHPPKAEKDRSLNINKKERKLATRSAIAATTDAELVAERGHRFGEDVSLPLVVSDEFEDLIKTKEVLSFLESVGLADDIERADEGRSVRAGRGKTRGRKYKQPKSILFVTSSEAGPSKAARNLAGVDVATAREVSAEDLAPGTHPGRLTVWTESAIEEVADR</sequence>
<comment type="function">
    <text evidence="7">Forms part of the polypeptide exit tunnel.</text>
</comment>
<dbReference type="AlphaFoldDB" id="A0A151AF29"/>
<evidence type="ECO:0000256" key="5">
    <source>
        <dbReference type="ARBA" id="ARBA00022980"/>
    </source>
</evidence>
<dbReference type="InterPro" id="IPR045240">
    <property type="entry name" value="Ribosomal_uL4_euk/arch"/>
</dbReference>
<evidence type="ECO:0000256" key="6">
    <source>
        <dbReference type="ARBA" id="ARBA00023274"/>
    </source>
</evidence>
<dbReference type="OrthoDB" id="10737at2157"/>
<dbReference type="RefSeq" id="WP_066380857.1">
    <property type="nucleotide sequence ID" value="NZ_LTAZ01000004.1"/>
</dbReference>
<dbReference type="FunFam" id="3.40.1370.10:FF:000011">
    <property type="entry name" value="50S ribosomal protein L4"/>
    <property type="match status" value="1"/>
</dbReference>
<dbReference type="Proteomes" id="UP000075321">
    <property type="component" value="Unassembled WGS sequence"/>
</dbReference>
<organism evidence="9 10">
    <name type="scientific">Halalkalicoccus paucihalophilus</name>
    <dbReference type="NCBI Taxonomy" id="1008153"/>
    <lineage>
        <taxon>Archaea</taxon>
        <taxon>Methanobacteriati</taxon>
        <taxon>Methanobacteriota</taxon>
        <taxon>Stenosarchaea group</taxon>
        <taxon>Halobacteria</taxon>
        <taxon>Halobacteriales</taxon>
        <taxon>Halococcaceae</taxon>
        <taxon>Halalkalicoccus</taxon>
    </lineage>
</organism>
<keyword evidence="3 7" id="KW-0699">rRNA-binding</keyword>
<dbReference type="InterPro" id="IPR019970">
    <property type="entry name" value="Ribosomall_uL4-arc"/>
</dbReference>
<evidence type="ECO:0000256" key="4">
    <source>
        <dbReference type="ARBA" id="ARBA00022884"/>
    </source>
</evidence>
<dbReference type="GO" id="GO:0003735">
    <property type="term" value="F:structural constituent of ribosome"/>
    <property type="evidence" value="ECO:0007669"/>
    <property type="project" value="InterPro"/>
</dbReference>
<evidence type="ECO:0000256" key="3">
    <source>
        <dbReference type="ARBA" id="ARBA00022730"/>
    </source>
</evidence>